<evidence type="ECO:0000313" key="2">
    <source>
        <dbReference type="Proteomes" id="UP000828390"/>
    </source>
</evidence>
<organism evidence="1 2">
    <name type="scientific">Dreissena polymorpha</name>
    <name type="common">Zebra mussel</name>
    <name type="synonym">Mytilus polymorpha</name>
    <dbReference type="NCBI Taxonomy" id="45954"/>
    <lineage>
        <taxon>Eukaryota</taxon>
        <taxon>Metazoa</taxon>
        <taxon>Spiralia</taxon>
        <taxon>Lophotrochozoa</taxon>
        <taxon>Mollusca</taxon>
        <taxon>Bivalvia</taxon>
        <taxon>Autobranchia</taxon>
        <taxon>Heteroconchia</taxon>
        <taxon>Euheterodonta</taxon>
        <taxon>Imparidentia</taxon>
        <taxon>Neoheterodontei</taxon>
        <taxon>Myida</taxon>
        <taxon>Dreissenoidea</taxon>
        <taxon>Dreissenidae</taxon>
        <taxon>Dreissena</taxon>
    </lineage>
</organism>
<reference evidence="1" key="1">
    <citation type="journal article" date="2019" name="bioRxiv">
        <title>The Genome of the Zebra Mussel, Dreissena polymorpha: A Resource for Invasive Species Research.</title>
        <authorList>
            <person name="McCartney M.A."/>
            <person name="Auch B."/>
            <person name="Kono T."/>
            <person name="Mallez S."/>
            <person name="Zhang Y."/>
            <person name="Obille A."/>
            <person name="Becker A."/>
            <person name="Abrahante J.E."/>
            <person name="Garbe J."/>
            <person name="Badalamenti J.P."/>
            <person name="Herman A."/>
            <person name="Mangelson H."/>
            <person name="Liachko I."/>
            <person name="Sullivan S."/>
            <person name="Sone E.D."/>
            <person name="Koren S."/>
            <person name="Silverstein K.A.T."/>
            <person name="Beckman K.B."/>
            <person name="Gohl D.M."/>
        </authorList>
    </citation>
    <scope>NUCLEOTIDE SEQUENCE</scope>
    <source>
        <strain evidence="1">Duluth1</strain>
        <tissue evidence="1">Whole animal</tissue>
    </source>
</reference>
<keyword evidence="2" id="KW-1185">Reference proteome</keyword>
<evidence type="ECO:0000313" key="1">
    <source>
        <dbReference type="EMBL" id="KAH3750097.1"/>
    </source>
</evidence>
<accession>A0A9D4DL86</accession>
<protein>
    <submittedName>
        <fullName evidence="1">Uncharacterized protein</fullName>
    </submittedName>
</protein>
<gene>
    <name evidence="1" type="ORF">DPMN_184613</name>
</gene>
<proteinExistence type="predicted"/>
<sequence length="51" mass="5646">MKCDNLAENVSTRKQVGLNNAPYGQSEYGSTFCYNHEAPAVSVRMCIHLPT</sequence>
<dbReference type="EMBL" id="JAIWYP010000010">
    <property type="protein sequence ID" value="KAH3750097.1"/>
    <property type="molecule type" value="Genomic_DNA"/>
</dbReference>
<comment type="caution">
    <text evidence="1">The sequence shown here is derived from an EMBL/GenBank/DDBJ whole genome shotgun (WGS) entry which is preliminary data.</text>
</comment>
<dbReference type="Proteomes" id="UP000828390">
    <property type="component" value="Unassembled WGS sequence"/>
</dbReference>
<name>A0A9D4DL86_DREPO</name>
<reference evidence="1" key="2">
    <citation type="submission" date="2020-11" db="EMBL/GenBank/DDBJ databases">
        <authorList>
            <person name="McCartney M.A."/>
            <person name="Auch B."/>
            <person name="Kono T."/>
            <person name="Mallez S."/>
            <person name="Becker A."/>
            <person name="Gohl D.M."/>
            <person name="Silverstein K.A.T."/>
            <person name="Koren S."/>
            <person name="Bechman K.B."/>
            <person name="Herman A."/>
            <person name="Abrahante J.E."/>
            <person name="Garbe J."/>
        </authorList>
    </citation>
    <scope>NUCLEOTIDE SEQUENCE</scope>
    <source>
        <strain evidence="1">Duluth1</strain>
        <tissue evidence="1">Whole animal</tissue>
    </source>
</reference>
<dbReference type="AlphaFoldDB" id="A0A9D4DL86"/>